<gene>
    <name evidence="3" type="ORF">G7068_04410</name>
</gene>
<dbReference type="InterPro" id="IPR007060">
    <property type="entry name" value="FtsL/DivIC"/>
</dbReference>
<organism evidence="3 4">
    <name type="scientific">Leucobacter viscericola</name>
    <dbReference type="NCBI Taxonomy" id="2714935"/>
    <lineage>
        <taxon>Bacteria</taxon>
        <taxon>Bacillati</taxon>
        <taxon>Actinomycetota</taxon>
        <taxon>Actinomycetes</taxon>
        <taxon>Micrococcales</taxon>
        <taxon>Microbacteriaceae</taxon>
        <taxon>Leucobacter</taxon>
    </lineage>
</organism>
<dbReference type="EMBL" id="CP049863">
    <property type="protein sequence ID" value="QIK64696.1"/>
    <property type="molecule type" value="Genomic_DNA"/>
</dbReference>
<keyword evidence="2" id="KW-0472">Membrane</keyword>
<evidence type="ECO:0000313" key="3">
    <source>
        <dbReference type="EMBL" id="QIK64696.1"/>
    </source>
</evidence>
<keyword evidence="2" id="KW-1133">Transmembrane helix</keyword>
<dbReference type="AlphaFoldDB" id="A0A6G7XJN0"/>
<evidence type="ECO:0000256" key="1">
    <source>
        <dbReference type="SAM" id="MobiDB-lite"/>
    </source>
</evidence>
<feature type="compositionally biased region" description="Polar residues" evidence="1">
    <location>
        <begin position="156"/>
        <end position="171"/>
    </location>
</feature>
<protein>
    <submittedName>
        <fullName evidence="3">Septum formation initiator family protein</fullName>
    </submittedName>
</protein>
<feature type="transmembrane region" description="Helical" evidence="2">
    <location>
        <begin position="20"/>
        <end position="43"/>
    </location>
</feature>
<sequence>MKRWREDLGTWFSSLRFSGFTVLVVILVVAGVVIVSPSLSTFVQQQRELSDLRDNVKQGQESVDKMDAERAKWKDPVYVRSQARDRLFYVLPGETQLNVIDDTVLPVESTEKTEAKLSRMQSNWAQGLAGSFLTAGTTKATPEQLKSDKTAAQDPAPTQSTTDANPEESQQ</sequence>
<evidence type="ECO:0000313" key="4">
    <source>
        <dbReference type="Proteomes" id="UP000502677"/>
    </source>
</evidence>
<accession>A0A6G7XJN0</accession>
<dbReference type="KEGG" id="lvi:G7068_04410"/>
<reference evidence="3 4" key="1">
    <citation type="submission" date="2020-03" db="EMBL/GenBank/DDBJ databases">
        <title>Leucobacter sp. nov., isolated from beetles.</title>
        <authorList>
            <person name="Hyun D.-W."/>
            <person name="Bae J.-W."/>
        </authorList>
    </citation>
    <scope>NUCLEOTIDE SEQUENCE [LARGE SCALE GENOMIC DNA]</scope>
    <source>
        <strain evidence="3 4">HDW9C</strain>
    </source>
</reference>
<dbReference type="Proteomes" id="UP000502677">
    <property type="component" value="Chromosome"/>
</dbReference>
<evidence type="ECO:0000256" key="2">
    <source>
        <dbReference type="SAM" id="Phobius"/>
    </source>
</evidence>
<dbReference type="Pfam" id="PF04977">
    <property type="entry name" value="DivIC"/>
    <property type="match status" value="1"/>
</dbReference>
<keyword evidence="2" id="KW-0812">Transmembrane</keyword>
<name>A0A6G7XJN0_9MICO</name>
<keyword evidence="4" id="KW-1185">Reference proteome</keyword>
<proteinExistence type="predicted"/>
<feature type="region of interest" description="Disordered" evidence="1">
    <location>
        <begin position="135"/>
        <end position="171"/>
    </location>
</feature>